<keyword evidence="3" id="KW-1185">Reference proteome</keyword>
<feature type="domain" description="Reverse transcriptase" evidence="1">
    <location>
        <begin position="287"/>
        <end position="559"/>
    </location>
</feature>
<reference evidence="2" key="2">
    <citation type="submission" date="2020-02" db="EMBL/GenBank/DDBJ databases">
        <title>Esox lucius (northern pike) genome, fEsoLuc1, primary haplotype.</title>
        <authorList>
            <person name="Myers G."/>
            <person name="Karagic N."/>
            <person name="Meyer A."/>
            <person name="Pippel M."/>
            <person name="Reichard M."/>
            <person name="Winkler S."/>
            <person name="Tracey A."/>
            <person name="Sims Y."/>
            <person name="Howe K."/>
            <person name="Rhie A."/>
            <person name="Formenti G."/>
            <person name="Durbin R."/>
            <person name="Fedrigo O."/>
            <person name="Jarvis E.D."/>
        </authorList>
    </citation>
    <scope>NUCLEOTIDE SEQUENCE [LARGE SCALE GENOMIC DNA]</scope>
</reference>
<dbReference type="OMA" id="VPTHIMK"/>
<dbReference type="CDD" id="cd01650">
    <property type="entry name" value="RT_nLTR_like"/>
    <property type="match status" value="1"/>
</dbReference>
<organism evidence="2 3">
    <name type="scientific">Esox lucius</name>
    <name type="common">Northern pike</name>
    <dbReference type="NCBI Taxonomy" id="8010"/>
    <lineage>
        <taxon>Eukaryota</taxon>
        <taxon>Metazoa</taxon>
        <taxon>Chordata</taxon>
        <taxon>Craniata</taxon>
        <taxon>Vertebrata</taxon>
        <taxon>Euteleostomi</taxon>
        <taxon>Actinopterygii</taxon>
        <taxon>Neopterygii</taxon>
        <taxon>Teleostei</taxon>
        <taxon>Protacanthopterygii</taxon>
        <taxon>Esociformes</taxon>
        <taxon>Esocidae</taxon>
        <taxon>Esox</taxon>
    </lineage>
</organism>
<dbReference type="PANTHER" id="PTHR33332">
    <property type="entry name" value="REVERSE TRANSCRIPTASE DOMAIN-CONTAINING PROTEIN"/>
    <property type="match status" value="1"/>
</dbReference>
<evidence type="ECO:0000313" key="3">
    <source>
        <dbReference type="Proteomes" id="UP000265140"/>
    </source>
</evidence>
<dbReference type="GeneTree" id="ENSGT01150000286909"/>
<accession>A0A6Q2YPP3</accession>
<dbReference type="Ensembl" id="ENSELUT00000085216.2">
    <property type="protein sequence ID" value="ENSELUP00000067426.2"/>
    <property type="gene ID" value="ENSELUG00000031675.2"/>
</dbReference>
<name>A0A6Q2YPP3_ESOLU</name>
<reference evidence="2" key="3">
    <citation type="submission" date="2025-08" db="UniProtKB">
        <authorList>
            <consortium name="Ensembl"/>
        </authorList>
    </citation>
    <scope>IDENTIFICATION</scope>
</reference>
<dbReference type="InterPro" id="IPR043502">
    <property type="entry name" value="DNA/RNA_pol_sf"/>
</dbReference>
<sequence>MCFTTKRLITKHNDFKALLDSLDLAQSISCPTHRLGHTLDLIISRGVTVSSCEVLDFPISNHSLIRFDICAVPPAPTSTAPLRRRIITPSTVDDFVAAFSVSDLASTIELALPLCPDQLLSSFHTICSQIMDSVAPYKAKSTKGPSDPWFNDTTRAFRRQCRQAERNLINSNSHRPGILFSTINSVINPVSGVMNEASVNTCTAFKQYFLDKVLSIRQTITQAPAVAIPSQPTQCVLESFDAVTLVDLKKAVHELKPTKCPLDAVPARILKEAIDIIGPFLVSFINSCFSLGTVPTALKHAIVRPLLKKPNLDPSILSNFRPISHLSFLSKLMEKLVFTQLQSHLQLHGMGDTFQSGFRSRHSTESALLRVHNDILGALDSKSSVVLVLLDLTAAFDTVDHAILISRLQHVVGLQGAVLNWFSSYLIDRTFSVMLNDFSSSAAPLSSGVPQGSILGPILFSLYMLPLGQLISNHNVQFHFYADDLQIYLPVIMNNRSALDPLHNSIQDIKLWLSQNFLHLNEGKTEYILFSPDSPCSSPSFGPLTPQFAPTVRNLGVIFDKSMQFDKQISAVVKASFYQLRLLSKVKTFLSQADLEKAIHAFISSRIDYCNALYTGLNKSFLNRLQLVQNAAARLLSNISKRSHITPVLCSLHWLPVRFRVEYKVLLFVFKAINGLAPAYLTELVTVYQPARALRSSEHTSLVIPKFKYKKFGGRSFAVQGPTLWNALPPSLRNITVFSVFKAQLKTHLFRQAFNT</sequence>
<dbReference type="AlphaFoldDB" id="A0A6Q2YPP3"/>
<reference evidence="2" key="4">
    <citation type="submission" date="2025-09" db="UniProtKB">
        <authorList>
            <consortium name="Ensembl"/>
        </authorList>
    </citation>
    <scope>IDENTIFICATION</scope>
</reference>
<protein>
    <recommendedName>
        <fullName evidence="1">Reverse transcriptase domain-containing protein</fullName>
    </recommendedName>
</protein>
<evidence type="ECO:0000313" key="2">
    <source>
        <dbReference type="Ensembl" id="ENSELUP00000067426.2"/>
    </source>
</evidence>
<proteinExistence type="predicted"/>
<dbReference type="PROSITE" id="PS50878">
    <property type="entry name" value="RT_POL"/>
    <property type="match status" value="1"/>
</dbReference>
<dbReference type="Pfam" id="PF00078">
    <property type="entry name" value="RVT_1"/>
    <property type="match status" value="1"/>
</dbReference>
<dbReference type="Proteomes" id="UP000265140">
    <property type="component" value="Chromosome 24"/>
</dbReference>
<dbReference type="InParanoid" id="A0A6Q2YPP3"/>
<evidence type="ECO:0000259" key="1">
    <source>
        <dbReference type="PROSITE" id="PS50878"/>
    </source>
</evidence>
<reference evidence="3" key="1">
    <citation type="journal article" date="2014" name="PLoS ONE">
        <title>The genome and linkage map of the northern pike (Esox lucius): conserved synteny revealed between the salmonid sister group and the Neoteleostei.</title>
        <authorList>
            <person name="Rondeau E.B."/>
            <person name="Minkley D.R."/>
            <person name="Leong J.S."/>
            <person name="Messmer A.M."/>
            <person name="Jantzen J.R."/>
            <person name="von Schalburg K.R."/>
            <person name="Lemon C."/>
            <person name="Bird N.H."/>
            <person name="Koop B.F."/>
        </authorList>
    </citation>
    <scope>NUCLEOTIDE SEQUENCE</scope>
</reference>
<dbReference type="InterPro" id="IPR000477">
    <property type="entry name" value="RT_dom"/>
</dbReference>
<dbReference type="SUPFAM" id="SSF56672">
    <property type="entry name" value="DNA/RNA polymerases"/>
    <property type="match status" value="1"/>
</dbReference>